<dbReference type="EMBL" id="JANQDX010000020">
    <property type="protein sequence ID" value="KAL0903484.1"/>
    <property type="molecule type" value="Genomic_DNA"/>
</dbReference>
<dbReference type="Proteomes" id="UP001552299">
    <property type="component" value="Unassembled WGS sequence"/>
</dbReference>
<gene>
    <name evidence="4" type="ORF">M5K25_027869</name>
</gene>
<keyword evidence="3" id="KW-0808">Transferase</keyword>
<dbReference type="GO" id="GO:0016757">
    <property type="term" value="F:glycosyltransferase activity"/>
    <property type="evidence" value="ECO:0007669"/>
    <property type="project" value="UniProtKB-KW"/>
</dbReference>
<dbReference type="InterPro" id="IPR002213">
    <property type="entry name" value="UDP_glucos_trans"/>
</dbReference>
<reference evidence="4 5" key="1">
    <citation type="journal article" date="2024" name="Plant Biotechnol. J.">
        <title>Dendrobium thyrsiflorum genome and its molecular insights into genes involved in important horticultural traits.</title>
        <authorList>
            <person name="Chen B."/>
            <person name="Wang J.Y."/>
            <person name="Zheng P.J."/>
            <person name="Li K.L."/>
            <person name="Liang Y.M."/>
            <person name="Chen X.F."/>
            <person name="Zhang C."/>
            <person name="Zhao X."/>
            <person name="He X."/>
            <person name="Zhang G.Q."/>
            <person name="Liu Z.J."/>
            <person name="Xu Q."/>
        </authorList>
    </citation>
    <scope>NUCLEOTIDE SEQUENCE [LARGE SCALE GENOMIC DNA]</scope>
    <source>
        <strain evidence="4">GZMU011</strain>
    </source>
</reference>
<evidence type="ECO:0000256" key="3">
    <source>
        <dbReference type="ARBA" id="ARBA00022679"/>
    </source>
</evidence>
<dbReference type="Pfam" id="PF00201">
    <property type="entry name" value="UDPGT"/>
    <property type="match status" value="2"/>
</dbReference>
<proteinExistence type="inferred from homology"/>
<accession>A0ABD0TUZ0</accession>
<dbReference type="FunFam" id="3.40.50.2000:FF:000060">
    <property type="entry name" value="Glycosyltransferase"/>
    <property type="match status" value="2"/>
</dbReference>
<keyword evidence="5" id="KW-1185">Reference proteome</keyword>
<comment type="similarity">
    <text evidence="1">Belongs to the UDP-glycosyltransferase family.</text>
</comment>
<comment type="caution">
    <text evidence="4">The sequence shown here is derived from an EMBL/GenBank/DDBJ whole genome shotgun (WGS) entry which is preliminary data.</text>
</comment>
<dbReference type="Gene3D" id="3.40.50.2000">
    <property type="entry name" value="Glycogen Phosphorylase B"/>
    <property type="match status" value="4"/>
</dbReference>
<dbReference type="SUPFAM" id="SSF53756">
    <property type="entry name" value="UDP-Glycosyltransferase/glycogen phosphorylase"/>
    <property type="match status" value="2"/>
</dbReference>
<evidence type="ECO:0000256" key="2">
    <source>
        <dbReference type="ARBA" id="ARBA00022676"/>
    </source>
</evidence>
<dbReference type="CDD" id="cd03784">
    <property type="entry name" value="GT1_Gtf-like"/>
    <property type="match status" value="2"/>
</dbReference>
<protein>
    <submittedName>
        <fullName evidence="4">Uncharacterized protein</fullName>
    </submittedName>
</protein>
<dbReference type="PANTHER" id="PTHR11926:SF1494">
    <property type="entry name" value="FLAVONOL 3-O-GLUCOSYLTRANSFERASE UGT76E12-RELATED"/>
    <property type="match status" value="1"/>
</dbReference>
<dbReference type="PANTHER" id="PTHR11926">
    <property type="entry name" value="GLUCOSYL/GLUCURONOSYL TRANSFERASES"/>
    <property type="match status" value="1"/>
</dbReference>
<sequence>MAVSGNSSLPRRPHVALFAFPFTSHVASIYSLARALATAAPSAIFSFVSTAKTLESLPRTAGNLRLLPYEEEIPDGGSSAGLGEVIGRFLEAAPRKIRAAANAAAADVGGIPVSCVVSDAFIWMADFVAEEMEVPWVALFTGFPLALLAHAHTDDLRSRFGSDDQVMPTHADELLDFIPGLATMRVCDLPEGIIFGNTNSEFALNIHSMVHRLPRAAAIVLSTLAGLEPDSTFHNTLKLTLPIGPLNLLSPPPSSPDKENCLPYLDSHEPSSVVYVAFGTFCALPPAELAELAHGLEESGVPFLWSLKEDIRSNLPEGFVERTRLRGKIVNWAPQVSVLSHPAVGIYVTHSGWNSIHESIMSDMVMLCRPIFADNMMIARAVESMWEVGKNLNSGITREGFVRAINAVLKGDDGKKMRKRVVEIRERTEKALSPVMPTHANKLLDFIPGLATMRVRDLPEGIIFGDSNSKFALNVHSMVHHLPRAAAIVLSTLADLDLDSTFHSTLNLTLPVGPLNLLSPPPPCPDKENCLPYLDSYEPSSVVYVAFGRVSALPPAELAELAHGLEESGVPFLWSLKEEIRSNLPEGFVERTRLRGKIVNWAPQVSVLSHPAVGVFVTHSGWNSVHESIMSDMVMLCRPIFADHKMTARAVELMWGVGTNLNSGITREAFVGAMNAVLKGDDGKKMRKRVMEIRERTEKALLPGGSLSENLKSLVELVCRI</sequence>
<dbReference type="AlphaFoldDB" id="A0ABD0TUZ0"/>
<organism evidence="4 5">
    <name type="scientific">Dendrobium thyrsiflorum</name>
    <name type="common">Pinecone-like raceme dendrobium</name>
    <name type="synonym">Orchid</name>
    <dbReference type="NCBI Taxonomy" id="117978"/>
    <lineage>
        <taxon>Eukaryota</taxon>
        <taxon>Viridiplantae</taxon>
        <taxon>Streptophyta</taxon>
        <taxon>Embryophyta</taxon>
        <taxon>Tracheophyta</taxon>
        <taxon>Spermatophyta</taxon>
        <taxon>Magnoliopsida</taxon>
        <taxon>Liliopsida</taxon>
        <taxon>Asparagales</taxon>
        <taxon>Orchidaceae</taxon>
        <taxon>Epidendroideae</taxon>
        <taxon>Malaxideae</taxon>
        <taxon>Dendrobiinae</taxon>
        <taxon>Dendrobium</taxon>
    </lineage>
</organism>
<evidence type="ECO:0000256" key="1">
    <source>
        <dbReference type="ARBA" id="ARBA00009995"/>
    </source>
</evidence>
<name>A0ABD0TUZ0_DENTH</name>
<keyword evidence="2" id="KW-0328">Glycosyltransferase</keyword>
<evidence type="ECO:0000313" key="4">
    <source>
        <dbReference type="EMBL" id="KAL0903484.1"/>
    </source>
</evidence>
<evidence type="ECO:0000313" key="5">
    <source>
        <dbReference type="Proteomes" id="UP001552299"/>
    </source>
</evidence>